<dbReference type="InterPro" id="IPR000276">
    <property type="entry name" value="GPCR_Rhodpsn"/>
</dbReference>
<dbReference type="PANTHER" id="PTHR46641">
    <property type="entry name" value="FMRFAMIDE RECEPTOR-RELATED"/>
    <property type="match status" value="1"/>
</dbReference>
<feature type="transmembrane region" description="Helical" evidence="5">
    <location>
        <begin position="204"/>
        <end position="227"/>
    </location>
</feature>
<dbReference type="EMBL" id="NEDP02003026">
    <property type="protein sequence ID" value="OWF49620.1"/>
    <property type="molecule type" value="Genomic_DNA"/>
</dbReference>
<dbReference type="GO" id="GO:0016020">
    <property type="term" value="C:membrane"/>
    <property type="evidence" value="ECO:0007669"/>
    <property type="project" value="UniProtKB-SubCell"/>
</dbReference>
<dbReference type="AlphaFoldDB" id="A0A210QLL1"/>
<evidence type="ECO:0000313" key="8">
    <source>
        <dbReference type="Proteomes" id="UP000242188"/>
    </source>
</evidence>
<feature type="transmembrane region" description="Helical" evidence="5">
    <location>
        <begin position="155"/>
        <end position="174"/>
    </location>
</feature>
<dbReference type="InterPro" id="IPR052954">
    <property type="entry name" value="GPCR-Ligand_Int"/>
</dbReference>
<sequence length="337" mass="38457">MGDRNLSLQNQTSHIFNGSIPVKNVTDFEDDMIFVNTDYLNEVIRPIISSLGIVGNIVSFVVFVQLSKSSSFYLYLAFLALSDMASLVFGGIFNWFAGFFQLSRSDNQSYCSVDFSCTLIFMQLSSWITVAVTIDRYIAVCYPFHVNQYCTRKRALIYIGVTFLIIAALNLPSICLKWDDDNLSCVMPEFTNVYCFKYRTYLDMFFYILIPVCLMCIFNSLIVRGLIVSANKRRNLTSGNENSSCSTPIKNDSTTKTVTMLFAVTAFFISAIIPLFVCFIQEIFYNVENMHLNHLAVVAVTCTLLNHSMNFLLYGFTGQRFREKLASIVCLRRFIRK</sequence>
<dbReference type="PANTHER" id="PTHR46641:SF2">
    <property type="entry name" value="FMRFAMIDE RECEPTOR"/>
    <property type="match status" value="1"/>
</dbReference>
<feature type="transmembrane region" description="Helical" evidence="5">
    <location>
        <begin position="73"/>
        <end position="93"/>
    </location>
</feature>
<gene>
    <name evidence="7" type="ORF">KP79_PYT21913</name>
</gene>
<keyword evidence="3 5" id="KW-1133">Transmembrane helix</keyword>
<dbReference type="PRINTS" id="PR00237">
    <property type="entry name" value="GPCRRHODOPSN"/>
</dbReference>
<feature type="transmembrane region" description="Helical" evidence="5">
    <location>
        <begin position="296"/>
        <end position="316"/>
    </location>
</feature>
<comment type="subcellular location">
    <subcellularLocation>
        <location evidence="1">Membrane</location>
    </subcellularLocation>
</comment>
<dbReference type="GO" id="GO:0004930">
    <property type="term" value="F:G protein-coupled receptor activity"/>
    <property type="evidence" value="ECO:0007669"/>
    <property type="project" value="InterPro"/>
</dbReference>
<reference evidence="7 8" key="1">
    <citation type="journal article" date="2017" name="Nat. Ecol. Evol.">
        <title>Scallop genome provides insights into evolution of bilaterian karyotype and development.</title>
        <authorList>
            <person name="Wang S."/>
            <person name="Zhang J."/>
            <person name="Jiao W."/>
            <person name="Li J."/>
            <person name="Xun X."/>
            <person name="Sun Y."/>
            <person name="Guo X."/>
            <person name="Huan P."/>
            <person name="Dong B."/>
            <person name="Zhang L."/>
            <person name="Hu X."/>
            <person name="Sun X."/>
            <person name="Wang J."/>
            <person name="Zhao C."/>
            <person name="Wang Y."/>
            <person name="Wang D."/>
            <person name="Huang X."/>
            <person name="Wang R."/>
            <person name="Lv J."/>
            <person name="Li Y."/>
            <person name="Zhang Z."/>
            <person name="Liu B."/>
            <person name="Lu W."/>
            <person name="Hui Y."/>
            <person name="Liang J."/>
            <person name="Zhou Z."/>
            <person name="Hou R."/>
            <person name="Li X."/>
            <person name="Liu Y."/>
            <person name="Li H."/>
            <person name="Ning X."/>
            <person name="Lin Y."/>
            <person name="Zhao L."/>
            <person name="Xing Q."/>
            <person name="Dou J."/>
            <person name="Li Y."/>
            <person name="Mao J."/>
            <person name="Guo H."/>
            <person name="Dou H."/>
            <person name="Li T."/>
            <person name="Mu C."/>
            <person name="Jiang W."/>
            <person name="Fu Q."/>
            <person name="Fu X."/>
            <person name="Miao Y."/>
            <person name="Liu J."/>
            <person name="Yu Q."/>
            <person name="Li R."/>
            <person name="Liao H."/>
            <person name="Li X."/>
            <person name="Kong Y."/>
            <person name="Jiang Z."/>
            <person name="Chourrout D."/>
            <person name="Li R."/>
            <person name="Bao Z."/>
        </authorList>
    </citation>
    <scope>NUCLEOTIDE SEQUENCE [LARGE SCALE GENOMIC DNA]</scope>
    <source>
        <strain evidence="7 8">PY_sf001</strain>
    </source>
</reference>
<evidence type="ECO:0000256" key="4">
    <source>
        <dbReference type="ARBA" id="ARBA00023136"/>
    </source>
</evidence>
<feature type="transmembrane region" description="Helical" evidence="5">
    <location>
        <begin position="113"/>
        <end position="134"/>
    </location>
</feature>
<protein>
    <submittedName>
        <fullName evidence="7">FMRFamide receptor</fullName>
    </submittedName>
</protein>
<evidence type="ECO:0000256" key="5">
    <source>
        <dbReference type="SAM" id="Phobius"/>
    </source>
</evidence>
<keyword evidence="7" id="KW-0675">Receptor</keyword>
<evidence type="ECO:0000256" key="1">
    <source>
        <dbReference type="ARBA" id="ARBA00004370"/>
    </source>
</evidence>
<feature type="transmembrane region" description="Helical" evidence="5">
    <location>
        <begin position="47"/>
        <end position="66"/>
    </location>
</feature>
<feature type="domain" description="G-protein coupled receptors family 1 profile" evidence="6">
    <location>
        <begin position="55"/>
        <end position="314"/>
    </location>
</feature>
<evidence type="ECO:0000259" key="6">
    <source>
        <dbReference type="PROSITE" id="PS50262"/>
    </source>
</evidence>
<evidence type="ECO:0000256" key="3">
    <source>
        <dbReference type="ARBA" id="ARBA00022989"/>
    </source>
</evidence>
<evidence type="ECO:0000313" key="7">
    <source>
        <dbReference type="EMBL" id="OWF49620.1"/>
    </source>
</evidence>
<dbReference type="Gene3D" id="1.20.1070.10">
    <property type="entry name" value="Rhodopsin 7-helix transmembrane proteins"/>
    <property type="match status" value="1"/>
</dbReference>
<dbReference type="Proteomes" id="UP000242188">
    <property type="component" value="Unassembled WGS sequence"/>
</dbReference>
<dbReference type="OrthoDB" id="9990906at2759"/>
<dbReference type="CDD" id="cd14978">
    <property type="entry name" value="7tmA_FMRFamide_R-like"/>
    <property type="match status" value="1"/>
</dbReference>
<feature type="transmembrane region" description="Helical" evidence="5">
    <location>
        <begin position="260"/>
        <end position="284"/>
    </location>
</feature>
<keyword evidence="2 5" id="KW-0812">Transmembrane</keyword>
<name>A0A210QLL1_MIZYE</name>
<comment type="caution">
    <text evidence="7">The sequence shown here is derived from an EMBL/GenBank/DDBJ whole genome shotgun (WGS) entry which is preliminary data.</text>
</comment>
<dbReference type="Pfam" id="PF00001">
    <property type="entry name" value="7tm_1"/>
    <property type="match status" value="1"/>
</dbReference>
<keyword evidence="4 5" id="KW-0472">Membrane</keyword>
<organism evidence="7 8">
    <name type="scientific">Mizuhopecten yessoensis</name>
    <name type="common">Japanese scallop</name>
    <name type="synonym">Patinopecten yessoensis</name>
    <dbReference type="NCBI Taxonomy" id="6573"/>
    <lineage>
        <taxon>Eukaryota</taxon>
        <taxon>Metazoa</taxon>
        <taxon>Spiralia</taxon>
        <taxon>Lophotrochozoa</taxon>
        <taxon>Mollusca</taxon>
        <taxon>Bivalvia</taxon>
        <taxon>Autobranchia</taxon>
        <taxon>Pteriomorphia</taxon>
        <taxon>Pectinida</taxon>
        <taxon>Pectinoidea</taxon>
        <taxon>Pectinidae</taxon>
        <taxon>Mizuhopecten</taxon>
    </lineage>
</organism>
<accession>A0A210QLL1</accession>
<proteinExistence type="predicted"/>
<evidence type="ECO:0000256" key="2">
    <source>
        <dbReference type="ARBA" id="ARBA00022692"/>
    </source>
</evidence>
<dbReference type="SUPFAM" id="SSF81321">
    <property type="entry name" value="Family A G protein-coupled receptor-like"/>
    <property type="match status" value="1"/>
</dbReference>
<dbReference type="InterPro" id="IPR017452">
    <property type="entry name" value="GPCR_Rhodpsn_7TM"/>
</dbReference>
<keyword evidence="8" id="KW-1185">Reference proteome</keyword>
<dbReference type="PROSITE" id="PS50262">
    <property type="entry name" value="G_PROTEIN_RECEP_F1_2"/>
    <property type="match status" value="1"/>
</dbReference>